<dbReference type="InterPro" id="IPR036291">
    <property type="entry name" value="NAD(P)-bd_dom_sf"/>
</dbReference>
<evidence type="ECO:0000313" key="2">
    <source>
        <dbReference type="EMBL" id="MFC4873659.1"/>
    </source>
</evidence>
<feature type="domain" description="SAF" evidence="1">
    <location>
        <begin position="346"/>
        <end position="411"/>
    </location>
</feature>
<reference evidence="3" key="1">
    <citation type="journal article" date="2019" name="Int. J. Syst. Evol. Microbiol.">
        <title>The Global Catalogue of Microorganisms (GCM) 10K type strain sequencing project: providing services to taxonomists for standard genome sequencing and annotation.</title>
        <authorList>
            <consortium name="The Broad Institute Genomics Platform"/>
            <consortium name="The Broad Institute Genome Sequencing Center for Infectious Disease"/>
            <person name="Wu L."/>
            <person name="Ma J."/>
        </authorList>
    </citation>
    <scope>NUCLEOTIDE SEQUENCE [LARGE SCALE GENOMIC DNA]</scope>
    <source>
        <strain evidence="3">CGMCC 4.7466</strain>
    </source>
</reference>
<protein>
    <submittedName>
        <fullName evidence="2">NAD(P)H-dependent oxidoreductase</fullName>
    </submittedName>
</protein>
<sequence>MIIIDSALQKRQKEGNPIRVGMIGAGFMAQGIAIQIEHHTPGMELVAISNRTVPKAVDVFQKAGSTHTIRVEKLEELNKAIKDSTKAVTDNPELLCEAEGIDAIVEVTGSVELGTKIALKAIDHSKHIIMMNAETDGTVGPILKVYADRKGVVFTNADGDQPGVILNLYRFVKQIGLKPVLCGNIKGLHDPYRNPTTQEGFAKKWKQNPSMVTSFADGSKISFEQAIVANATGMRVAKRGMHGPTVEAGAHIRESLDIYPLEDLLEGPGIVDYVVGASPGPGVFVLGTMDNPIQKHYLNLYKVGEGPLYCFYNPYHLCHFEVPITIARAVLFHDAAVTPLGKPMVDVVATAKTDLKKGDKLDGIGHYMTYGLCENADVAHRERLLPLGLAEGCLLTRDIAKDQVITYDDVILPEGRISDKLRKEQNEHFMGAHVVLEK</sequence>
<organism evidence="2 3">
    <name type="scientific">Negadavirga shengliensis</name>
    <dbReference type="NCBI Taxonomy" id="1389218"/>
    <lineage>
        <taxon>Bacteria</taxon>
        <taxon>Pseudomonadati</taxon>
        <taxon>Bacteroidota</taxon>
        <taxon>Cytophagia</taxon>
        <taxon>Cytophagales</taxon>
        <taxon>Cyclobacteriaceae</taxon>
        <taxon>Negadavirga</taxon>
    </lineage>
</organism>
<dbReference type="EMBL" id="JBHSJJ010000012">
    <property type="protein sequence ID" value="MFC4873659.1"/>
    <property type="molecule type" value="Genomic_DNA"/>
</dbReference>
<comment type="caution">
    <text evidence="2">The sequence shown here is derived from an EMBL/GenBank/DDBJ whole genome shotgun (WGS) entry which is preliminary data.</text>
</comment>
<evidence type="ECO:0000259" key="1">
    <source>
        <dbReference type="SMART" id="SM00858"/>
    </source>
</evidence>
<dbReference type="InterPro" id="IPR013974">
    <property type="entry name" value="SAF"/>
</dbReference>
<dbReference type="SUPFAM" id="SSF51735">
    <property type="entry name" value="NAD(P)-binding Rossmann-fold domains"/>
    <property type="match status" value="1"/>
</dbReference>
<dbReference type="Gene3D" id="3.40.50.720">
    <property type="entry name" value="NAD(P)-binding Rossmann-like Domain"/>
    <property type="match status" value="1"/>
</dbReference>
<dbReference type="CDD" id="cd11616">
    <property type="entry name" value="SAF_DH_OX_like"/>
    <property type="match status" value="1"/>
</dbReference>
<dbReference type="InterPro" id="IPR000683">
    <property type="entry name" value="Gfo/Idh/MocA-like_OxRdtase_N"/>
</dbReference>
<dbReference type="Pfam" id="PF08666">
    <property type="entry name" value="SAF"/>
    <property type="match status" value="1"/>
</dbReference>
<accession>A0ABV9T4L8</accession>
<gene>
    <name evidence="2" type="ORF">ACFPFU_18295</name>
</gene>
<keyword evidence="3" id="KW-1185">Reference proteome</keyword>
<evidence type="ECO:0000313" key="3">
    <source>
        <dbReference type="Proteomes" id="UP001595818"/>
    </source>
</evidence>
<dbReference type="Proteomes" id="UP001595818">
    <property type="component" value="Unassembled WGS sequence"/>
</dbReference>
<dbReference type="Pfam" id="PF01408">
    <property type="entry name" value="GFO_IDH_MocA"/>
    <property type="match status" value="1"/>
</dbReference>
<dbReference type="PANTHER" id="PTHR37850:SF1">
    <property type="entry name" value="SAF DOMAIN PROTEIN"/>
    <property type="match status" value="1"/>
</dbReference>
<name>A0ABV9T4L8_9BACT</name>
<proteinExistence type="predicted"/>
<dbReference type="Pfam" id="PF21135">
    <property type="entry name" value="DRL_cat"/>
    <property type="match status" value="1"/>
</dbReference>
<dbReference type="PANTHER" id="PTHR37850">
    <property type="entry name" value="STRU PROTEIN"/>
    <property type="match status" value="1"/>
</dbReference>
<dbReference type="InterPro" id="IPR048423">
    <property type="entry name" value="DRL_cat"/>
</dbReference>
<dbReference type="SMART" id="SM00858">
    <property type="entry name" value="SAF"/>
    <property type="match status" value="1"/>
</dbReference>
<dbReference type="RefSeq" id="WP_377066736.1">
    <property type="nucleotide sequence ID" value="NZ_JBHSJJ010000012.1"/>
</dbReference>